<sequence length="190" mass="21669">MSSVRKYSKSRERVANCRFLKKIRDIELDSTVTSVIHYDESVDPSMLEDSPDAWLDCDAIPNEDQLETSLNEKAMNDSFSNMSIDFDESHRNLGYDSQISDAVVSDRSGGHNSIDMDVSLEQKINAAVQGELTFLQKIRSWVIGNIDSIKLRTINQLLMILREEHPELPKTARQLLGFQHKIKTKQILTN</sequence>
<name>A0A6V7KTR2_9HYME</name>
<proteinExistence type="predicted"/>
<accession>A0A6V7KTR2</accession>
<organism evidence="1">
    <name type="scientific">Bracon brevicornis</name>
    <dbReference type="NCBI Taxonomy" id="1563983"/>
    <lineage>
        <taxon>Eukaryota</taxon>
        <taxon>Metazoa</taxon>
        <taxon>Ecdysozoa</taxon>
        <taxon>Arthropoda</taxon>
        <taxon>Hexapoda</taxon>
        <taxon>Insecta</taxon>
        <taxon>Pterygota</taxon>
        <taxon>Neoptera</taxon>
        <taxon>Endopterygota</taxon>
        <taxon>Hymenoptera</taxon>
        <taxon>Apocrita</taxon>
        <taxon>Ichneumonoidea</taxon>
        <taxon>Braconidae</taxon>
        <taxon>Braconinae</taxon>
        <taxon>Bracon</taxon>
    </lineage>
</organism>
<evidence type="ECO:0000313" key="1">
    <source>
        <dbReference type="EMBL" id="CAD1565867.1"/>
    </source>
</evidence>
<dbReference type="EMBL" id="CADCXW020000253">
    <property type="protein sequence ID" value="CAD1565867.1"/>
    <property type="molecule type" value="Genomic_DNA"/>
</dbReference>
<gene>
    <name evidence="1" type="ORF">BBRV_LOCUS84905</name>
</gene>
<protein>
    <submittedName>
        <fullName evidence="1">Uncharacterized protein</fullName>
    </submittedName>
</protein>
<reference evidence="1" key="1">
    <citation type="submission" date="2020-07" db="EMBL/GenBank/DDBJ databases">
        <authorList>
            <person name="Ferguson B K."/>
        </authorList>
    </citation>
    <scope>NUCLEOTIDE SEQUENCE</scope>
    <source>
        <strain evidence="1">L06</strain>
    </source>
</reference>
<dbReference type="AlphaFoldDB" id="A0A6V7KTR2"/>